<protein>
    <submittedName>
        <fullName evidence="8">Sodium:proton antiporter</fullName>
    </submittedName>
</protein>
<comment type="subcellular location">
    <subcellularLocation>
        <location evidence="1">Membrane</location>
        <topology evidence="1">Multi-pass membrane protein</topology>
    </subcellularLocation>
</comment>
<feature type="transmembrane region" description="Helical" evidence="6">
    <location>
        <begin position="232"/>
        <end position="257"/>
    </location>
</feature>
<feature type="transmembrane region" description="Helical" evidence="6">
    <location>
        <begin position="366"/>
        <end position="383"/>
    </location>
</feature>
<dbReference type="InterPro" id="IPR004712">
    <property type="entry name" value="Na+/H+_antiporter_fungi"/>
</dbReference>
<feature type="transmembrane region" description="Helical" evidence="6">
    <location>
        <begin position="143"/>
        <end position="163"/>
    </location>
</feature>
<feature type="domain" description="Cation/H+ exchanger transmembrane" evidence="7">
    <location>
        <begin position="124"/>
        <end position="511"/>
    </location>
</feature>
<evidence type="ECO:0000256" key="1">
    <source>
        <dbReference type="ARBA" id="ARBA00004141"/>
    </source>
</evidence>
<dbReference type="Pfam" id="PF00999">
    <property type="entry name" value="Na_H_Exchanger"/>
    <property type="match status" value="1"/>
</dbReference>
<feature type="compositionally biased region" description="Basic and acidic residues" evidence="5">
    <location>
        <begin position="24"/>
        <end position="41"/>
    </location>
</feature>
<accession>A0ABT8M7S2</accession>
<keyword evidence="3 6" id="KW-1133">Transmembrane helix</keyword>
<feature type="transmembrane region" description="Helical" evidence="6">
    <location>
        <begin position="343"/>
        <end position="360"/>
    </location>
</feature>
<proteinExistence type="predicted"/>
<gene>
    <name evidence="8" type="ORF">FGU65_03540</name>
</gene>
<feature type="transmembrane region" description="Helical" evidence="6">
    <location>
        <begin position="113"/>
        <end position="131"/>
    </location>
</feature>
<comment type="caution">
    <text evidence="8">The sequence shown here is derived from an EMBL/GenBank/DDBJ whole genome shotgun (WGS) entry which is preliminary data.</text>
</comment>
<dbReference type="EMBL" id="VCYH01000002">
    <property type="protein sequence ID" value="MDN7023975.1"/>
    <property type="molecule type" value="Genomic_DNA"/>
</dbReference>
<feature type="transmembrane region" description="Helical" evidence="6">
    <location>
        <begin position="203"/>
        <end position="226"/>
    </location>
</feature>
<feature type="transmembrane region" description="Helical" evidence="6">
    <location>
        <begin position="395"/>
        <end position="417"/>
    </location>
</feature>
<evidence type="ECO:0000256" key="6">
    <source>
        <dbReference type="SAM" id="Phobius"/>
    </source>
</evidence>
<evidence type="ECO:0000313" key="9">
    <source>
        <dbReference type="Proteomes" id="UP001168338"/>
    </source>
</evidence>
<keyword evidence="2 6" id="KW-0812">Transmembrane</keyword>
<dbReference type="PANTHER" id="PTHR31382:SF1">
    <property type="entry name" value="SODIUM ION_PROTON EXCHANGER (EUROFUNG)"/>
    <property type="match status" value="1"/>
</dbReference>
<evidence type="ECO:0000313" key="8">
    <source>
        <dbReference type="EMBL" id="MDN7023975.1"/>
    </source>
</evidence>
<name>A0ABT8M7S2_9EURY</name>
<evidence type="ECO:0000256" key="2">
    <source>
        <dbReference type="ARBA" id="ARBA00022692"/>
    </source>
</evidence>
<feature type="transmembrane region" description="Helical" evidence="6">
    <location>
        <begin position="488"/>
        <end position="514"/>
    </location>
</feature>
<evidence type="ECO:0000256" key="3">
    <source>
        <dbReference type="ARBA" id="ARBA00022989"/>
    </source>
</evidence>
<keyword evidence="9" id="KW-1185">Reference proteome</keyword>
<keyword evidence="4 6" id="KW-0472">Membrane</keyword>
<dbReference type="InterPro" id="IPR038770">
    <property type="entry name" value="Na+/solute_symporter_sf"/>
</dbReference>
<feature type="transmembrane region" description="Helical" evidence="6">
    <location>
        <begin position="456"/>
        <end position="476"/>
    </location>
</feature>
<feature type="transmembrane region" description="Helical" evidence="6">
    <location>
        <begin position="307"/>
        <end position="331"/>
    </location>
</feature>
<evidence type="ECO:0000256" key="5">
    <source>
        <dbReference type="SAM" id="MobiDB-lite"/>
    </source>
</evidence>
<feature type="transmembrane region" description="Helical" evidence="6">
    <location>
        <begin position="423"/>
        <end position="444"/>
    </location>
</feature>
<dbReference type="Gene3D" id="1.20.1530.20">
    <property type="match status" value="1"/>
</dbReference>
<organism evidence="8 9">
    <name type="scientific">Methanoculleus frigidifontis</name>
    <dbReference type="NCBI Taxonomy" id="2584085"/>
    <lineage>
        <taxon>Archaea</taxon>
        <taxon>Methanobacteriati</taxon>
        <taxon>Methanobacteriota</taxon>
        <taxon>Stenosarchaea group</taxon>
        <taxon>Methanomicrobia</taxon>
        <taxon>Methanomicrobiales</taxon>
        <taxon>Methanomicrobiaceae</taxon>
        <taxon>Methanoculleus</taxon>
    </lineage>
</organism>
<reference evidence="8" key="1">
    <citation type="submission" date="2019-05" db="EMBL/GenBank/DDBJ databases">
        <title>Methanoculleus sp. FWC-SCC1, a methanogenic archaeon isolated from deep marine cold seep.</title>
        <authorList>
            <person name="Chen Y.-W."/>
            <person name="Chen S.-C."/>
            <person name="Teng N.-H."/>
            <person name="Lai M.-C."/>
        </authorList>
    </citation>
    <scope>NUCLEOTIDE SEQUENCE</scope>
    <source>
        <strain evidence="8">FWC-SCC1</strain>
    </source>
</reference>
<sequence>MDVLRRSRRAGSGVCEQPRALGIAKERPLPEKDKYPGREGTARYAGNSRGHADRTYPHHIREPRRGDAPLPRPDRLYRTDWHSGFLPCAVAVGDAGIRRYFGRRCGMDPLFTLNLALVVVGGFVIITGLVSRQLRSWDIPVPLLAFLIGVLMGPAVFGLFRLPSGVDLPLVLEEAARLTLGIGLMGVAFRIPRGFFHRERRPLAALLGPGMLIMWLSTTILVYVLLRFPFPVCLLIGAIVTPTDPLVASSIVTGHVARSNLPDRLRNLISSESGANDGLAFLFVLLSVLIVQDVAPSALLDAMIYVVLWQVGVAGLSGALIGYGAGRLLLWAETRKTIERRSVLAYAIALAFATLGALRLMDVDGIFGVFVAGIVFSAVLEAGAGKEQEARAKEILEAVNYFLVVPMFVIFGIVVPWQDWLSFGWPAALLVVTILLFRRLPMLLSFRSLLWEENRVLNALFMGWFGPIGVSAIFYAGFAAGRTGLATLWPLVSLVVAASIVVHGLTATPLTLLYGRRAERSHDEAGASPHHE</sequence>
<feature type="transmembrane region" description="Helical" evidence="6">
    <location>
        <begin position="278"/>
        <end position="295"/>
    </location>
</feature>
<dbReference type="InterPro" id="IPR006153">
    <property type="entry name" value="Cation/H_exchanger_TM"/>
</dbReference>
<feature type="region of interest" description="Disordered" evidence="5">
    <location>
        <begin position="1"/>
        <end position="71"/>
    </location>
</feature>
<dbReference type="PANTHER" id="PTHR31382">
    <property type="entry name" value="NA(+)/H(+) ANTIPORTER"/>
    <property type="match status" value="1"/>
</dbReference>
<evidence type="ECO:0000259" key="7">
    <source>
        <dbReference type="Pfam" id="PF00999"/>
    </source>
</evidence>
<feature type="compositionally biased region" description="Basic and acidic residues" evidence="5">
    <location>
        <begin position="50"/>
        <end position="71"/>
    </location>
</feature>
<evidence type="ECO:0000256" key="4">
    <source>
        <dbReference type="ARBA" id="ARBA00023136"/>
    </source>
</evidence>
<dbReference type="Proteomes" id="UP001168338">
    <property type="component" value="Unassembled WGS sequence"/>
</dbReference>